<gene>
    <name evidence="1" type="ORF">AKJ48_01595</name>
</gene>
<protein>
    <submittedName>
        <fullName evidence="1">Uncharacterized protein</fullName>
    </submittedName>
</protein>
<evidence type="ECO:0000313" key="1">
    <source>
        <dbReference type="EMBL" id="KXB04737.1"/>
    </source>
</evidence>
<organism evidence="1 2">
    <name type="scientific">candidate division MSBL1 archaeon SCGC-AAA261O19</name>
    <dbReference type="NCBI Taxonomy" id="1698277"/>
    <lineage>
        <taxon>Archaea</taxon>
        <taxon>Methanobacteriati</taxon>
        <taxon>Methanobacteriota</taxon>
        <taxon>candidate division MSBL1</taxon>
    </lineage>
</organism>
<sequence length="65" mass="7617">MGNIKVILPDDLEEEFREEIYKSKGMKKGNIKKAIQEAIVLWIEAEKEKRSQAAKKAWETRKNVK</sequence>
<reference evidence="1 2" key="1">
    <citation type="journal article" date="2016" name="Sci. Rep.">
        <title>Metabolic traits of an uncultured archaeal lineage -MSBL1- from brine pools of the Red Sea.</title>
        <authorList>
            <person name="Mwirichia R."/>
            <person name="Alam I."/>
            <person name="Rashid M."/>
            <person name="Vinu M."/>
            <person name="Ba-Alawi W."/>
            <person name="Anthony Kamau A."/>
            <person name="Kamanda Ngugi D."/>
            <person name="Goker M."/>
            <person name="Klenk H.P."/>
            <person name="Bajic V."/>
            <person name="Stingl U."/>
        </authorList>
    </citation>
    <scope>NUCLEOTIDE SEQUENCE [LARGE SCALE GENOMIC DNA]</scope>
    <source>
        <strain evidence="1">SCGC-AAA261O19</strain>
    </source>
</reference>
<name>A0A133VEB0_9EURY</name>
<comment type="caution">
    <text evidence="1">The sequence shown here is derived from an EMBL/GenBank/DDBJ whole genome shotgun (WGS) entry which is preliminary data.</text>
</comment>
<keyword evidence="2" id="KW-1185">Reference proteome</keyword>
<proteinExistence type="predicted"/>
<evidence type="ECO:0000313" key="2">
    <source>
        <dbReference type="Proteomes" id="UP000070076"/>
    </source>
</evidence>
<dbReference type="AlphaFoldDB" id="A0A133VEB0"/>
<dbReference type="Proteomes" id="UP000070076">
    <property type="component" value="Unassembled WGS sequence"/>
</dbReference>
<accession>A0A133VEB0</accession>
<dbReference type="EMBL" id="LHYB01000014">
    <property type="protein sequence ID" value="KXB04737.1"/>
    <property type="molecule type" value="Genomic_DNA"/>
</dbReference>